<proteinExistence type="predicted"/>
<keyword evidence="4" id="KW-1185">Reference proteome</keyword>
<dbReference type="EMBL" id="JBBXMP010000137">
    <property type="protein sequence ID" value="KAL0061401.1"/>
    <property type="molecule type" value="Genomic_DNA"/>
</dbReference>
<keyword evidence="2" id="KW-0812">Transmembrane</keyword>
<feature type="transmembrane region" description="Helical" evidence="2">
    <location>
        <begin position="127"/>
        <end position="144"/>
    </location>
</feature>
<name>A0ABR2ZI89_9AGAR</name>
<comment type="caution">
    <text evidence="3">The sequence shown here is derived from an EMBL/GenBank/DDBJ whole genome shotgun (WGS) entry which is preliminary data.</text>
</comment>
<evidence type="ECO:0000313" key="3">
    <source>
        <dbReference type="EMBL" id="KAL0061401.1"/>
    </source>
</evidence>
<evidence type="ECO:0000256" key="2">
    <source>
        <dbReference type="SAM" id="Phobius"/>
    </source>
</evidence>
<feature type="region of interest" description="Disordered" evidence="1">
    <location>
        <begin position="379"/>
        <end position="398"/>
    </location>
</feature>
<feature type="transmembrane region" description="Helical" evidence="2">
    <location>
        <begin position="54"/>
        <end position="74"/>
    </location>
</feature>
<feature type="transmembrane region" description="Helical" evidence="2">
    <location>
        <begin position="94"/>
        <end position="115"/>
    </location>
</feature>
<dbReference type="Gene3D" id="1.20.1070.10">
    <property type="entry name" value="Rhodopsin 7-helix transmembrane proteins"/>
    <property type="match status" value="1"/>
</dbReference>
<evidence type="ECO:0000256" key="1">
    <source>
        <dbReference type="SAM" id="MobiDB-lite"/>
    </source>
</evidence>
<keyword evidence="2" id="KW-1133">Transmembrane helix</keyword>
<protein>
    <recommendedName>
        <fullName evidence="5">G-protein coupled receptors family 1 profile domain-containing protein</fullName>
    </recommendedName>
</protein>
<reference evidence="3 4" key="1">
    <citation type="submission" date="2024-05" db="EMBL/GenBank/DDBJ databases">
        <title>A draft genome resource for the thread blight pathogen Marasmius tenuissimus strain MS-2.</title>
        <authorList>
            <person name="Yulfo-Soto G.E."/>
            <person name="Baruah I.K."/>
            <person name="Amoako-Attah I."/>
            <person name="Bukari Y."/>
            <person name="Meinhardt L.W."/>
            <person name="Bailey B.A."/>
            <person name="Cohen S.P."/>
        </authorList>
    </citation>
    <scope>NUCLEOTIDE SEQUENCE [LARGE SCALE GENOMIC DNA]</scope>
    <source>
        <strain evidence="3 4">MS-2</strain>
    </source>
</reference>
<evidence type="ECO:0008006" key="5">
    <source>
        <dbReference type="Google" id="ProtNLM"/>
    </source>
</evidence>
<feature type="transmembrane region" description="Helical" evidence="2">
    <location>
        <begin position="20"/>
        <end position="42"/>
    </location>
</feature>
<feature type="transmembrane region" description="Helical" evidence="2">
    <location>
        <begin position="276"/>
        <end position="298"/>
    </location>
</feature>
<feature type="transmembrane region" description="Helical" evidence="2">
    <location>
        <begin position="176"/>
        <end position="198"/>
    </location>
</feature>
<keyword evidence="2" id="KW-0472">Membrane</keyword>
<sequence length="398" mass="44834">MGGTSLFNVLSAHIREGSLVVTGLSISLSSLVLLLTLVATIHRKARKLIDRVSFRLLVATIAINLANTIVDLYISGNVQLKDPPSCQALVWSKVFTGNFSSTLLLFIGLNLQLVMIHRVNGNKMERVYYPSAFLLAMVSSIPLFCDFDQYRWDSVHRMCAYTANTPERVERIGTQVFWPIFCILGEIATFVCIMVFMIRNKVFDLTFRKRYAEPQSSYSTSPCSSQPLPSVGSLFTPSKNRMIIFRIALYPLLAAFTLSVLVFNVFLVHTGKSNPMAFFVSVTIVCSRPIVYAILAIFDPSMLRALGELRQWFLPRQSPPILDERMMTSTVRFKSYASSESYLESVETIADRGIPKPQPAHTKECCPWEDVELGEFLRDSEKRAGRDTPSEPEILKQI</sequence>
<feature type="compositionally biased region" description="Basic and acidic residues" evidence="1">
    <location>
        <begin position="379"/>
        <end position="389"/>
    </location>
</feature>
<dbReference type="Proteomes" id="UP001437256">
    <property type="component" value="Unassembled WGS sequence"/>
</dbReference>
<gene>
    <name evidence="3" type="ORF">AAF712_011802</name>
</gene>
<evidence type="ECO:0000313" key="4">
    <source>
        <dbReference type="Proteomes" id="UP001437256"/>
    </source>
</evidence>
<organism evidence="3 4">
    <name type="scientific">Marasmius tenuissimus</name>
    <dbReference type="NCBI Taxonomy" id="585030"/>
    <lineage>
        <taxon>Eukaryota</taxon>
        <taxon>Fungi</taxon>
        <taxon>Dikarya</taxon>
        <taxon>Basidiomycota</taxon>
        <taxon>Agaricomycotina</taxon>
        <taxon>Agaricomycetes</taxon>
        <taxon>Agaricomycetidae</taxon>
        <taxon>Agaricales</taxon>
        <taxon>Marasmiineae</taxon>
        <taxon>Marasmiaceae</taxon>
        <taxon>Marasmius</taxon>
    </lineage>
</organism>
<feature type="transmembrane region" description="Helical" evidence="2">
    <location>
        <begin position="247"/>
        <end position="270"/>
    </location>
</feature>
<accession>A0ABR2ZI89</accession>